<accession>A0AA36MRV3</accession>
<comment type="caution">
    <text evidence="7">The sequence shown here is derived from an EMBL/GenBank/DDBJ whole genome shotgun (WGS) entry which is preliminary data.</text>
</comment>
<gene>
    <name evidence="7" type="ORF">EVOR1521_LOCUS9293</name>
</gene>
<feature type="transmembrane region" description="Helical" evidence="5">
    <location>
        <begin position="157"/>
        <end position="174"/>
    </location>
</feature>
<keyword evidence="4 5" id="KW-0472">Membrane</keyword>
<evidence type="ECO:0000259" key="6">
    <source>
        <dbReference type="Pfam" id="PF01694"/>
    </source>
</evidence>
<feature type="transmembrane region" description="Helical" evidence="5">
    <location>
        <begin position="186"/>
        <end position="203"/>
    </location>
</feature>
<comment type="subcellular location">
    <subcellularLocation>
        <location evidence="1">Membrane</location>
        <topology evidence="1">Multi-pass membrane protein</topology>
    </subcellularLocation>
</comment>
<dbReference type="Gene3D" id="1.20.1540.10">
    <property type="entry name" value="Rhomboid-like"/>
    <property type="match status" value="1"/>
</dbReference>
<feature type="domain" description="Peptidase S54 rhomboid" evidence="6">
    <location>
        <begin position="96"/>
        <end position="228"/>
    </location>
</feature>
<dbReference type="Pfam" id="PF01694">
    <property type="entry name" value="Rhomboid"/>
    <property type="match status" value="1"/>
</dbReference>
<dbReference type="InterPro" id="IPR035952">
    <property type="entry name" value="Rhomboid-like_sf"/>
</dbReference>
<evidence type="ECO:0000256" key="3">
    <source>
        <dbReference type="ARBA" id="ARBA00022989"/>
    </source>
</evidence>
<dbReference type="EMBL" id="CAUJNA010000835">
    <property type="protein sequence ID" value="CAJ1381692.1"/>
    <property type="molecule type" value="Genomic_DNA"/>
</dbReference>
<keyword evidence="8" id="KW-1185">Reference proteome</keyword>
<organism evidence="7 8">
    <name type="scientific">Effrenium voratum</name>
    <dbReference type="NCBI Taxonomy" id="2562239"/>
    <lineage>
        <taxon>Eukaryota</taxon>
        <taxon>Sar</taxon>
        <taxon>Alveolata</taxon>
        <taxon>Dinophyceae</taxon>
        <taxon>Suessiales</taxon>
        <taxon>Symbiodiniaceae</taxon>
        <taxon>Effrenium</taxon>
    </lineage>
</organism>
<proteinExistence type="predicted"/>
<evidence type="ECO:0000256" key="1">
    <source>
        <dbReference type="ARBA" id="ARBA00004141"/>
    </source>
</evidence>
<keyword evidence="2 5" id="KW-0812">Transmembrane</keyword>
<evidence type="ECO:0000256" key="2">
    <source>
        <dbReference type="ARBA" id="ARBA00022692"/>
    </source>
</evidence>
<sequence>MNRRFTECCDWIGAKQDACSSFFSNICTCGSYRLVFNAPLTLWFEGLCLLVWALKLTKTPACEWPRAARNKFIAELFRSPARFEAKHIGRYPLTVPRLVLHIFGHGNWEHFLGNTTSLLLVLPMLEEKYKVRWLATISLLNAVVAAVVTMIMSEWTVVLGASGIVFQCMLLAVFSGRYHAPGDIPITFLLAVAVYIVPEVRAWGTDDGVSHTAHLVGGIVGAAAAFCARGHARTPDEVQRSQARMSQAPARTPAVQMTWRTYP</sequence>
<protein>
    <recommendedName>
        <fullName evidence="6">Peptidase S54 rhomboid domain-containing protein</fullName>
    </recommendedName>
</protein>
<feature type="transmembrane region" description="Helical" evidence="5">
    <location>
        <begin position="209"/>
        <end position="228"/>
    </location>
</feature>
<dbReference type="Proteomes" id="UP001178507">
    <property type="component" value="Unassembled WGS sequence"/>
</dbReference>
<feature type="transmembrane region" description="Helical" evidence="5">
    <location>
        <begin position="133"/>
        <end position="151"/>
    </location>
</feature>
<dbReference type="SUPFAM" id="SSF144091">
    <property type="entry name" value="Rhomboid-like"/>
    <property type="match status" value="1"/>
</dbReference>
<evidence type="ECO:0000256" key="5">
    <source>
        <dbReference type="SAM" id="Phobius"/>
    </source>
</evidence>
<keyword evidence="3 5" id="KW-1133">Transmembrane helix</keyword>
<reference evidence="7" key="1">
    <citation type="submission" date="2023-08" db="EMBL/GenBank/DDBJ databases">
        <authorList>
            <person name="Chen Y."/>
            <person name="Shah S."/>
            <person name="Dougan E. K."/>
            <person name="Thang M."/>
            <person name="Chan C."/>
        </authorList>
    </citation>
    <scope>NUCLEOTIDE SEQUENCE</scope>
</reference>
<dbReference type="GO" id="GO:0016020">
    <property type="term" value="C:membrane"/>
    <property type="evidence" value="ECO:0007669"/>
    <property type="project" value="UniProtKB-SubCell"/>
</dbReference>
<dbReference type="GO" id="GO:0004252">
    <property type="term" value="F:serine-type endopeptidase activity"/>
    <property type="evidence" value="ECO:0007669"/>
    <property type="project" value="InterPro"/>
</dbReference>
<dbReference type="PANTHER" id="PTHR43066">
    <property type="entry name" value="RHOMBOID-RELATED PROTEIN"/>
    <property type="match status" value="1"/>
</dbReference>
<evidence type="ECO:0000313" key="7">
    <source>
        <dbReference type="EMBL" id="CAJ1381692.1"/>
    </source>
</evidence>
<dbReference type="InterPro" id="IPR022764">
    <property type="entry name" value="Peptidase_S54_rhomboid_dom"/>
</dbReference>
<name>A0AA36MRV3_9DINO</name>
<dbReference type="PANTHER" id="PTHR43066:SF5">
    <property type="entry name" value="RHOMBOID-LIKE PROTEIN 11, CHLOROPLASTIC-RELATED"/>
    <property type="match status" value="1"/>
</dbReference>
<evidence type="ECO:0000313" key="8">
    <source>
        <dbReference type="Proteomes" id="UP001178507"/>
    </source>
</evidence>
<dbReference type="AlphaFoldDB" id="A0AA36MRV3"/>
<evidence type="ECO:0000256" key="4">
    <source>
        <dbReference type="ARBA" id="ARBA00023136"/>
    </source>
</evidence>